<dbReference type="PANTHER" id="PTHR48071">
    <property type="entry name" value="SRCR DOMAIN-CONTAINING PROTEIN"/>
    <property type="match status" value="1"/>
</dbReference>
<dbReference type="InterPro" id="IPR036772">
    <property type="entry name" value="SRCR-like_dom_sf"/>
</dbReference>
<dbReference type="PRINTS" id="PR00258">
    <property type="entry name" value="SPERACTRCPTR"/>
</dbReference>
<comment type="subcellular location">
    <subcellularLocation>
        <location evidence="1">Secreted</location>
    </subcellularLocation>
</comment>
<dbReference type="FunFam" id="3.10.250.10:FF:000031">
    <property type="entry name" value="RIKEN cDNA 5830411N06, isoform CRA_a"/>
    <property type="match status" value="1"/>
</dbReference>
<evidence type="ECO:0000256" key="1">
    <source>
        <dbReference type="ARBA" id="ARBA00004613"/>
    </source>
</evidence>
<evidence type="ECO:0000256" key="6">
    <source>
        <dbReference type="ARBA" id="ARBA00023180"/>
    </source>
</evidence>
<dbReference type="GO" id="GO:0004252">
    <property type="term" value="F:serine-type endopeptidase activity"/>
    <property type="evidence" value="ECO:0007669"/>
    <property type="project" value="TreeGrafter"/>
</dbReference>
<evidence type="ECO:0000256" key="3">
    <source>
        <dbReference type="ARBA" id="ARBA00022729"/>
    </source>
</evidence>
<gene>
    <name evidence="10" type="primary">LOC115461776</name>
</gene>
<reference evidence="10" key="1">
    <citation type="submission" date="2025-08" db="UniProtKB">
        <authorList>
            <consortium name="RefSeq"/>
        </authorList>
    </citation>
    <scope>IDENTIFICATION</scope>
</reference>
<keyword evidence="5 7" id="KW-1015">Disulfide bond</keyword>
<name>A0A6P7X2S1_9AMPH</name>
<dbReference type="GO" id="GO:0005615">
    <property type="term" value="C:extracellular space"/>
    <property type="evidence" value="ECO:0007669"/>
    <property type="project" value="TreeGrafter"/>
</dbReference>
<keyword evidence="9" id="KW-1185">Reference proteome</keyword>
<dbReference type="InterPro" id="IPR001190">
    <property type="entry name" value="SRCR"/>
</dbReference>
<keyword evidence="2" id="KW-0964">Secreted</keyword>
<proteinExistence type="predicted"/>
<dbReference type="Pfam" id="PF00530">
    <property type="entry name" value="SRCR"/>
    <property type="match status" value="3"/>
</dbReference>
<feature type="disulfide bond" evidence="7">
    <location>
        <begin position="131"/>
        <end position="141"/>
    </location>
</feature>
<protein>
    <submittedName>
        <fullName evidence="10">Scavenger receptor cysteine-rich type 1 protein M130-like</fullName>
    </submittedName>
</protein>
<dbReference type="PANTHER" id="PTHR48071:SF15">
    <property type="entry name" value="SRCR DOMAIN-CONTAINING PROTEIN"/>
    <property type="match status" value="1"/>
</dbReference>
<dbReference type="InParanoid" id="A0A6P7X2S1"/>
<evidence type="ECO:0000256" key="5">
    <source>
        <dbReference type="ARBA" id="ARBA00023157"/>
    </source>
</evidence>
<comment type="caution">
    <text evidence="7">Lacks conserved residue(s) required for the propagation of feature annotation.</text>
</comment>
<dbReference type="SMART" id="SM00202">
    <property type="entry name" value="SR"/>
    <property type="match status" value="2"/>
</dbReference>
<evidence type="ECO:0000259" key="8">
    <source>
        <dbReference type="PROSITE" id="PS50287"/>
    </source>
</evidence>
<accession>A0A6P7X2S1</accession>
<dbReference type="PROSITE" id="PS50287">
    <property type="entry name" value="SRCR_2"/>
    <property type="match status" value="3"/>
</dbReference>
<dbReference type="SUPFAM" id="SSF56487">
    <property type="entry name" value="SRCR-like"/>
    <property type="match status" value="3"/>
</dbReference>
<feature type="disulfide bond" evidence="7">
    <location>
        <begin position="87"/>
        <end position="151"/>
    </location>
</feature>
<dbReference type="OrthoDB" id="536948at2759"/>
<evidence type="ECO:0000256" key="2">
    <source>
        <dbReference type="ARBA" id="ARBA00022525"/>
    </source>
</evidence>
<dbReference type="RefSeq" id="XP_030047681.1">
    <property type="nucleotide sequence ID" value="XM_030191821.1"/>
</dbReference>
<organism evidence="9 10">
    <name type="scientific">Microcaecilia unicolor</name>
    <dbReference type="NCBI Taxonomy" id="1415580"/>
    <lineage>
        <taxon>Eukaryota</taxon>
        <taxon>Metazoa</taxon>
        <taxon>Chordata</taxon>
        <taxon>Craniata</taxon>
        <taxon>Vertebrata</taxon>
        <taxon>Euteleostomi</taxon>
        <taxon>Amphibia</taxon>
        <taxon>Gymnophiona</taxon>
        <taxon>Siphonopidae</taxon>
        <taxon>Microcaecilia</taxon>
    </lineage>
</organism>
<evidence type="ECO:0000313" key="10">
    <source>
        <dbReference type="RefSeq" id="XP_030047681.1"/>
    </source>
</evidence>
<feature type="domain" description="SRCR" evidence="8">
    <location>
        <begin position="62"/>
        <end position="162"/>
    </location>
</feature>
<sequence length="322" mass="35426">MKEKDLPFNIRLVDVESPCAGWVEGFVKYSWNKICYEGQLIRAAAVVCRELGCGSAVGVSKVRLVNGSNHCTGRLEVYYEDSWGTVCDDDWDARDAAVVCKQLRCGPAMETTQKNPFGPGSGPVWLKRVLCGGWESHLSQCGSWVSPKFACTHMHDVAVTCLGADIGISNMSLVNGRSRCAGRLEIFSNDTWGKAQSNLHDLALWGLPDAAVICKVLECGPVLEVNLKQGASEDVHHRRAKSVGYGECQWRSGYRIDRFIGDSARTQYSPWGVFCNGTESSISECGSKKMNLQLYQHIIVQCSDSGTRMHKCSVPLESNSCR</sequence>
<evidence type="ECO:0000256" key="7">
    <source>
        <dbReference type="PROSITE-ProRule" id="PRU00196"/>
    </source>
</evidence>
<feature type="disulfide bond" evidence="7">
    <location>
        <begin position="275"/>
        <end position="285"/>
    </location>
</feature>
<feature type="domain" description="SRCR" evidence="8">
    <location>
        <begin position="10"/>
        <end position="57"/>
    </location>
</feature>
<dbReference type="KEGG" id="muo:115461776"/>
<dbReference type="GO" id="GO:0031638">
    <property type="term" value="P:zymogen activation"/>
    <property type="evidence" value="ECO:0007669"/>
    <property type="project" value="TreeGrafter"/>
</dbReference>
<dbReference type="GeneID" id="115461776"/>
<feature type="disulfide bond" evidence="7">
    <location>
        <begin position="100"/>
        <end position="161"/>
    </location>
</feature>
<evidence type="ECO:0000256" key="4">
    <source>
        <dbReference type="ARBA" id="ARBA00022737"/>
    </source>
</evidence>
<dbReference type="Gene3D" id="3.10.250.10">
    <property type="entry name" value="SRCR-like domain"/>
    <property type="match status" value="3"/>
</dbReference>
<dbReference type="AlphaFoldDB" id="A0A6P7X2S1"/>
<evidence type="ECO:0000313" key="9">
    <source>
        <dbReference type="Proteomes" id="UP000515156"/>
    </source>
</evidence>
<feature type="domain" description="SRCR" evidence="8">
    <location>
        <begin position="171"/>
        <end position="313"/>
    </location>
</feature>
<dbReference type="GO" id="GO:0005886">
    <property type="term" value="C:plasma membrane"/>
    <property type="evidence" value="ECO:0007669"/>
    <property type="project" value="TreeGrafter"/>
</dbReference>
<keyword evidence="4" id="KW-0677">Repeat</keyword>
<keyword evidence="6" id="KW-0325">Glycoprotein</keyword>
<dbReference type="Proteomes" id="UP000515156">
    <property type="component" value="Chromosome 2"/>
</dbReference>
<keyword evidence="3" id="KW-0732">Signal</keyword>